<dbReference type="Pfam" id="PF05255">
    <property type="entry name" value="UPF0220"/>
    <property type="match status" value="1"/>
</dbReference>
<proteinExistence type="inferred from homology"/>
<evidence type="ECO:0000313" key="8">
    <source>
        <dbReference type="WBParaSite" id="Pan_g16508.t1"/>
    </source>
</evidence>
<organism evidence="7 8">
    <name type="scientific">Panagrellus redivivus</name>
    <name type="common">Microworm</name>
    <dbReference type="NCBI Taxonomy" id="6233"/>
    <lineage>
        <taxon>Eukaryota</taxon>
        <taxon>Metazoa</taxon>
        <taxon>Ecdysozoa</taxon>
        <taxon>Nematoda</taxon>
        <taxon>Chromadorea</taxon>
        <taxon>Rhabditida</taxon>
        <taxon>Tylenchina</taxon>
        <taxon>Panagrolaimomorpha</taxon>
        <taxon>Panagrolaimoidea</taxon>
        <taxon>Panagrolaimidae</taxon>
        <taxon>Panagrellus</taxon>
    </lineage>
</organism>
<keyword evidence="7" id="KW-1185">Reference proteome</keyword>
<keyword evidence="3 6" id="KW-0812">Transmembrane</keyword>
<dbReference type="GO" id="GO:0016020">
    <property type="term" value="C:membrane"/>
    <property type="evidence" value="ECO:0007669"/>
    <property type="project" value="UniProtKB-SubCell"/>
</dbReference>
<evidence type="ECO:0000256" key="2">
    <source>
        <dbReference type="ARBA" id="ARBA00005335"/>
    </source>
</evidence>
<dbReference type="InterPro" id="IPR007919">
    <property type="entry name" value="UPF0220"/>
</dbReference>
<dbReference type="AlphaFoldDB" id="A0A7E4V6B2"/>
<accession>A0A7E4V6B2</accession>
<name>A0A7E4V6B2_PANRE</name>
<comment type="subcellular location">
    <subcellularLocation>
        <location evidence="1">Membrane</location>
        <topology evidence="1">Multi-pass membrane protein</topology>
    </subcellularLocation>
</comment>
<evidence type="ECO:0000256" key="4">
    <source>
        <dbReference type="ARBA" id="ARBA00022989"/>
    </source>
</evidence>
<comment type="similarity">
    <text evidence="2">Belongs to the UPF0220 family.</text>
</comment>
<protein>
    <submittedName>
        <fullName evidence="8">Transmembrane protein 50B</fullName>
    </submittedName>
</protein>
<keyword evidence="5 6" id="KW-0472">Membrane</keyword>
<feature type="transmembrane region" description="Helical" evidence="6">
    <location>
        <begin position="137"/>
        <end position="156"/>
    </location>
</feature>
<evidence type="ECO:0000256" key="6">
    <source>
        <dbReference type="SAM" id="Phobius"/>
    </source>
</evidence>
<feature type="transmembrane region" description="Helical" evidence="6">
    <location>
        <begin position="103"/>
        <end position="125"/>
    </location>
</feature>
<feature type="transmembrane region" description="Helical" evidence="6">
    <location>
        <begin position="31"/>
        <end position="48"/>
    </location>
</feature>
<evidence type="ECO:0000256" key="3">
    <source>
        <dbReference type="ARBA" id="ARBA00022692"/>
    </source>
</evidence>
<evidence type="ECO:0000256" key="5">
    <source>
        <dbReference type="ARBA" id="ARBA00023136"/>
    </source>
</evidence>
<evidence type="ECO:0000313" key="7">
    <source>
        <dbReference type="Proteomes" id="UP000492821"/>
    </source>
</evidence>
<evidence type="ECO:0000256" key="1">
    <source>
        <dbReference type="ARBA" id="ARBA00004141"/>
    </source>
</evidence>
<reference evidence="7" key="1">
    <citation type="journal article" date="2013" name="Genetics">
        <title>The draft genome and transcriptome of Panagrellus redivivus are shaped by the harsh demands of a free-living lifestyle.</title>
        <authorList>
            <person name="Srinivasan J."/>
            <person name="Dillman A.R."/>
            <person name="Macchietto M.G."/>
            <person name="Heikkinen L."/>
            <person name="Lakso M."/>
            <person name="Fracchia K.M."/>
            <person name="Antoshechkin I."/>
            <person name="Mortazavi A."/>
            <person name="Wong G."/>
            <person name="Sternberg P.W."/>
        </authorList>
    </citation>
    <scope>NUCLEOTIDE SEQUENCE [LARGE SCALE GENOMIC DNA]</scope>
    <source>
        <strain evidence="7">MT8872</strain>
    </source>
</reference>
<keyword evidence="4 6" id="KW-1133">Transmembrane helix</keyword>
<reference evidence="8" key="2">
    <citation type="submission" date="2020-10" db="UniProtKB">
        <authorList>
            <consortium name="WormBaseParasite"/>
        </authorList>
    </citation>
    <scope>IDENTIFICATION</scope>
</reference>
<sequence>MQFQESKMSAACLEFFPFLNTIEWENHRNKFAAIGSGVLFFGSVWLMIDTSVAYSPTGHWSNVYFLLTLAGSIAFFMINAVSNHQVTGQAMDEGILGTKGARLWMMFAFFLAFSTLVASLWIMFANFVLVEGDIPNWPGLALFFHSFFIFISSLLYKFGRSEEMYG</sequence>
<feature type="transmembrane region" description="Helical" evidence="6">
    <location>
        <begin position="63"/>
        <end position="82"/>
    </location>
</feature>
<dbReference type="WBParaSite" id="Pan_g16508.t1">
    <property type="protein sequence ID" value="Pan_g16508.t1"/>
    <property type="gene ID" value="Pan_g16508"/>
</dbReference>
<dbReference type="Proteomes" id="UP000492821">
    <property type="component" value="Unassembled WGS sequence"/>
</dbReference>
<dbReference type="PANTHER" id="PTHR13180">
    <property type="entry name" value="SMALL MEMBRANE PROTEIN-RELATED"/>
    <property type="match status" value="1"/>
</dbReference>